<dbReference type="EMBL" id="FQXG01000006">
    <property type="protein sequence ID" value="SHI04560.1"/>
    <property type="molecule type" value="Genomic_DNA"/>
</dbReference>
<dbReference type="Proteomes" id="UP000184268">
    <property type="component" value="Unassembled WGS sequence"/>
</dbReference>
<dbReference type="SMART" id="SM00267">
    <property type="entry name" value="GGDEF"/>
    <property type="match status" value="1"/>
</dbReference>
<evidence type="ECO:0000313" key="3">
    <source>
        <dbReference type="EMBL" id="SHI04560.1"/>
    </source>
</evidence>
<evidence type="ECO:0000259" key="2">
    <source>
        <dbReference type="PROSITE" id="PS50883"/>
    </source>
</evidence>
<dbReference type="PANTHER" id="PTHR33121:SF79">
    <property type="entry name" value="CYCLIC DI-GMP PHOSPHODIESTERASE PDED-RELATED"/>
    <property type="match status" value="1"/>
</dbReference>
<protein>
    <submittedName>
        <fullName evidence="3">EAL domain, c-di-GMP-specific phosphodiesterase class I (Or its enzymatically inactive variant)</fullName>
    </submittedName>
</protein>
<dbReference type="RefSeq" id="WP_067664904.1">
    <property type="nucleotide sequence ID" value="NZ_FQXG01000006.1"/>
</dbReference>
<dbReference type="STRING" id="299255.SAMN02745129_3787"/>
<dbReference type="Gene3D" id="6.20.270.20">
    <property type="entry name" value="LapD/MoxY periplasmic domain"/>
    <property type="match status" value="1"/>
</dbReference>
<dbReference type="Gene3D" id="3.20.20.450">
    <property type="entry name" value="EAL domain"/>
    <property type="match status" value="1"/>
</dbReference>
<dbReference type="CDD" id="cd01948">
    <property type="entry name" value="EAL"/>
    <property type="match status" value="1"/>
</dbReference>
<feature type="transmembrane region" description="Helical" evidence="1">
    <location>
        <begin position="151"/>
        <end position="171"/>
    </location>
</feature>
<dbReference type="InterPro" id="IPR042461">
    <property type="entry name" value="LapD_MoxY_peri_C"/>
</dbReference>
<dbReference type="PROSITE" id="PS50883">
    <property type="entry name" value="EAL"/>
    <property type="match status" value="1"/>
</dbReference>
<organism evidence="3 4">
    <name type="scientific">Ferrimonas marina</name>
    <dbReference type="NCBI Taxonomy" id="299255"/>
    <lineage>
        <taxon>Bacteria</taxon>
        <taxon>Pseudomonadati</taxon>
        <taxon>Pseudomonadota</taxon>
        <taxon>Gammaproteobacteria</taxon>
        <taxon>Alteromonadales</taxon>
        <taxon>Ferrimonadaceae</taxon>
        <taxon>Ferrimonas</taxon>
    </lineage>
</organism>
<dbReference type="SUPFAM" id="SSF141868">
    <property type="entry name" value="EAL domain-like"/>
    <property type="match status" value="1"/>
</dbReference>
<dbReference type="InterPro" id="IPR032244">
    <property type="entry name" value="LapD_MoxY_N"/>
</dbReference>
<dbReference type="InterPro" id="IPR035919">
    <property type="entry name" value="EAL_sf"/>
</dbReference>
<dbReference type="InterPro" id="IPR001633">
    <property type="entry name" value="EAL_dom"/>
</dbReference>
<dbReference type="Pfam" id="PF00563">
    <property type="entry name" value="EAL"/>
    <property type="match status" value="1"/>
</dbReference>
<proteinExistence type="predicted"/>
<gene>
    <name evidence="3" type="ORF">SAMN02745129_3787</name>
</gene>
<dbReference type="InterPro" id="IPR000160">
    <property type="entry name" value="GGDEF_dom"/>
</dbReference>
<feature type="transmembrane region" description="Helical" evidence="1">
    <location>
        <begin position="6"/>
        <end position="27"/>
    </location>
</feature>
<name>A0A1M5XXQ3_9GAMM</name>
<dbReference type="Pfam" id="PF16448">
    <property type="entry name" value="LapD_MoxY_N"/>
    <property type="match status" value="1"/>
</dbReference>
<dbReference type="PANTHER" id="PTHR33121">
    <property type="entry name" value="CYCLIC DI-GMP PHOSPHODIESTERASE PDEF"/>
    <property type="match status" value="1"/>
</dbReference>
<dbReference type="OrthoDB" id="5894408at2"/>
<dbReference type="AlphaFoldDB" id="A0A1M5XXQ3"/>
<keyword evidence="4" id="KW-1185">Reference proteome</keyword>
<evidence type="ECO:0000256" key="1">
    <source>
        <dbReference type="SAM" id="Phobius"/>
    </source>
</evidence>
<evidence type="ECO:0000313" key="4">
    <source>
        <dbReference type="Proteomes" id="UP000184268"/>
    </source>
</evidence>
<dbReference type="Gene3D" id="3.30.110.200">
    <property type="match status" value="1"/>
</dbReference>
<keyword evidence="1" id="KW-1133">Transmembrane helix</keyword>
<dbReference type="InterPro" id="IPR050706">
    <property type="entry name" value="Cyclic-di-GMP_PDE-like"/>
</dbReference>
<feature type="domain" description="EAL" evidence="2">
    <location>
        <begin position="402"/>
        <end position="642"/>
    </location>
</feature>
<reference evidence="3 4" key="1">
    <citation type="submission" date="2016-11" db="EMBL/GenBank/DDBJ databases">
        <authorList>
            <person name="Jaros S."/>
            <person name="Januszkiewicz K."/>
            <person name="Wedrychowicz H."/>
        </authorList>
    </citation>
    <scope>NUCLEOTIDE SEQUENCE [LARGE SCALE GENOMIC DNA]</scope>
    <source>
        <strain evidence="3 4">DSM 16917</strain>
    </source>
</reference>
<dbReference type="InterPro" id="IPR043128">
    <property type="entry name" value="Rev_trsase/Diguanyl_cyclase"/>
</dbReference>
<dbReference type="SMART" id="SM00052">
    <property type="entry name" value="EAL"/>
    <property type="match status" value="1"/>
</dbReference>
<keyword evidence="1" id="KW-0472">Membrane</keyword>
<dbReference type="Gene3D" id="3.30.70.270">
    <property type="match status" value="1"/>
</dbReference>
<dbReference type="GO" id="GO:0071111">
    <property type="term" value="F:cyclic-guanylate-specific phosphodiesterase activity"/>
    <property type="evidence" value="ECO:0007669"/>
    <property type="project" value="InterPro"/>
</dbReference>
<sequence length="642" mass="71101">MTLYRLLMLTLVLLVGILTTTNLWLFLRGSQELLNHQLSHHALDTATSLGLSLTPVLADEDWVLAQSMVDSIFDNGDLQLVRLESLDGSRSIVRSSRVDIEGVPAWFTAMLPLESPSMISQVNAQWRLVAEVEVQANVVAGYQYLWDISRVAMLTSAVLAAVALLGGGLVLNHLLKPLKLAEEQARGLRRHQYIRQKHLPRVRELNSLVSTMNQMVDTSEAMFKQQVRRMDRLRAQTLLDEETGLGNLSRARQRLEQQLSDREMDGGMLAKLHLVGLDKVEVKGGVEAEHSLLKTLAGILREVTLRVPNARVYRTGYADFQLMFPGAGPAELAQVEGEIRQRLGVNLMQAGGDRVLMVATPYRLDEKVDQLESSLDQLMADALASNERSLFLVDSGDHTEVPERAEQEAQMARILANAPKLLLQTAQDGKGVPLAHEILTRFYDGERWLSPGPVMALVAQQQNHQQLDIAVLQAVVARLEAQPELNALTYNLTPESVLDPVFLGKLRQAVSGYWDRIGFEVPERACLMDTEQTQRFVRALGDAGARVWLDHATPSGMMMVTKPGLYGIKLDPGYTQALMGDPSQVDLVELMITAAHSRGIKVVAQQVEDAELAQRLWQLGIDGVQGFAVAPPRPMGEQDEPL</sequence>
<accession>A0A1M5XXQ3</accession>
<keyword evidence="1" id="KW-0812">Transmembrane</keyword>